<dbReference type="FunFam" id="3.40.50.300:FF:000032">
    <property type="entry name" value="Export ABC transporter ATP-binding protein"/>
    <property type="match status" value="1"/>
</dbReference>
<dbReference type="InterPro" id="IPR017911">
    <property type="entry name" value="MacB-like_ATP-bd"/>
</dbReference>
<dbReference type="InterPro" id="IPR027417">
    <property type="entry name" value="P-loop_NTPase"/>
</dbReference>
<dbReference type="GO" id="GO:0016887">
    <property type="term" value="F:ATP hydrolysis activity"/>
    <property type="evidence" value="ECO:0007669"/>
    <property type="project" value="InterPro"/>
</dbReference>
<dbReference type="SUPFAM" id="SSF52540">
    <property type="entry name" value="P-loop containing nucleoside triphosphate hydrolases"/>
    <property type="match status" value="1"/>
</dbReference>
<dbReference type="RefSeq" id="WP_101678522.1">
    <property type="nucleotide sequence ID" value="NZ_CAMYCO010000006.1"/>
</dbReference>
<evidence type="ECO:0000256" key="1">
    <source>
        <dbReference type="ARBA" id="ARBA00022448"/>
    </source>
</evidence>
<sequence>MVQSIDNISHTRNTVVRAESVTMRYGSGDNAVTALDNVSVAIAEGQWTTVMGASGSGKSTLLTVLSGLAVPTSGKVWIGDREITRLGESARARMRRTDVGIVFQEFNLVPVLTVKDNLLLPLRLAHRRIDKEWFEKVVDTLGLGNRLTHLPRELSGGQRQRVAVGRAVLAQPRIIFADEPTGNLDSATSDSVLTMFRGLVTDLGQTLLLITHDESAAARGDRVLRMKDGRLK</sequence>
<evidence type="ECO:0000313" key="6">
    <source>
        <dbReference type="Proteomes" id="UP000234560"/>
    </source>
</evidence>
<accession>A0AAF0YWQ3</accession>
<keyword evidence="2" id="KW-0547">Nucleotide-binding</keyword>
<dbReference type="GO" id="GO:0022857">
    <property type="term" value="F:transmembrane transporter activity"/>
    <property type="evidence" value="ECO:0007669"/>
    <property type="project" value="UniProtKB-ARBA"/>
</dbReference>
<dbReference type="InterPro" id="IPR003593">
    <property type="entry name" value="AAA+_ATPase"/>
</dbReference>
<dbReference type="EMBL" id="CP136958">
    <property type="protein sequence ID" value="WOT01935.1"/>
    <property type="molecule type" value="Genomic_DNA"/>
</dbReference>
<dbReference type="Pfam" id="PF00005">
    <property type="entry name" value="ABC_tran"/>
    <property type="match status" value="1"/>
</dbReference>
<reference evidence="5" key="1">
    <citation type="submission" date="2017-12" db="EMBL/GenBank/DDBJ databases">
        <authorList>
            <person name="Thomas-White K."/>
            <person name="Wolfe A.J."/>
        </authorList>
    </citation>
    <scope>NUCLEOTIDE SEQUENCE</scope>
    <source>
        <strain evidence="5">UMB0763</strain>
    </source>
</reference>
<dbReference type="PROSITE" id="PS00211">
    <property type="entry name" value="ABC_TRANSPORTER_1"/>
    <property type="match status" value="1"/>
</dbReference>
<name>A0AAF0YWQ3_9CORY</name>
<organism evidence="5 6">
    <name type="scientific">Corynebacterium pyruviciproducens</name>
    <dbReference type="NCBI Taxonomy" id="598660"/>
    <lineage>
        <taxon>Bacteria</taxon>
        <taxon>Bacillati</taxon>
        <taxon>Actinomycetota</taxon>
        <taxon>Actinomycetes</taxon>
        <taxon>Mycobacteriales</taxon>
        <taxon>Corynebacteriaceae</taxon>
        <taxon>Corynebacterium</taxon>
    </lineage>
</organism>
<dbReference type="Gene3D" id="3.40.50.300">
    <property type="entry name" value="P-loop containing nucleotide triphosphate hydrolases"/>
    <property type="match status" value="1"/>
</dbReference>
<dbReference type="AlphaFoldDB" id="A0AAF0YWQ3"/>
<evidence type="ECO:0000256" key="3">
    <source>
        <dbReference type="ARBA" id="ARBA00022840"/>
    </source>
</evidence>
<evidence type="ECO:0000259" key="4">
    <source>
        <dbReference type="PROSITE" id="PS50893"/>
    </source>
</evidence>
<dbReference type="PANTHER" id="PTHR24220:SF685">
    <property type="entry name" value="ABC TRANSPORTER RELATED"/>
    <property type="match status" value="1"/>
</dbReference>
<dbReference type="GO" id="GO:0098796">
    <property type="term" value="C:membrane protein complex"/>
    <property type="evidence" value="ECO:0007669"/>
    <property type="project" value="UniProtKB-ARBA"/>
</dbReference>
<dbReference type="InterPro" id="IPR017871">
    <property type="entry name" value="ABC_transporter-like_CS"/>
</dbReference>
<dbReference type="KEGG" id="cpyr:CYJ47_11895"/>
<reference evidence="5" key="2">
    <citation type="submission" date="2023-10" db="EMBL/GenBank/DDBJ databases">
        <authorList>
            <person name="Choi B."/>
        </authorList>
    </citation>
    <scope>NUCLEOTIDE SEQUENCE</scope>
    <source>
        <strain evidence="5">UMB0763</strain>
    </source>
</reference>
<feature type="domain" description="ABC transporter" evidence="4">
    <location>
        <begin position="16"/>
        <end position="232"/>
    </location>
</feature>
<evidence type="ECO:0000256" key="2">
    <source>
        <dbReference type="ARBA" id="ARBA00022741"/>
    </source>
</evidence>
<gene>
    <name evidence="5" type="ORF">CYJ47_11895</name>
</gene>
<evidence type="ECO:0000313" key="5">
    <source>
        <dbReference type="EMBL" id="WOT01935.1"/>
    </source>
</evidence>
<proteinExistence type="predicted"/>
<dbReference type="InterPro" id="IPR015854">
    <property type="entry name" value="ABC_transpr_LolD-like"/>
</dbReference>
<dbReference type="GO" id="GO:0005524">
    <property type="term" value="F:ATP binding"/>
    <property type="evidence" value="ECO:0007669"/>
    <property type="project" value="UniProtKB-KW"/>
</dbReference>
<dbReference type="CDD" id="cd03255">
    <property type="entry name" value="ABC_MJ0796_LolCDE_FtsE"/>
    <property type="match status" value="1"/>
</dbReference>
<keyword evidence="3 5" id="KW-0067">ATP-binding</keyword>
<protein>
    <submittedName>
        <fullName evidence="5">ABC transporter ATP-binding protein</fullName>
    </submittedName>
</protein>
<dbReference type="GO" id="GO:0005886">
    <property type="term" value="C:plasma membrane"/>
    <property type="evidence" value="ECO:0007669"/>
    <property type="project" value="TreeGrafter"/>
</dbReference>
<dbReference type="PROSITE" id="PS50893">
    <property type="entry name" value="ABC_TRANSPORTER_2"/>
    <property type="match status" value="1"/>
</dbReference>
<dbReference type="InterPro" id="IPR003439">
    <property type="entry name" value="ABC_transporter-like_ATP-bd"/>
</dbReference>
<keyword evidence="1" id="KW-0813">Transport</keyword>
<dbReference type="Proteomes" id="UP000234560">
    <property type="component" value="Chromosome"/>
</dbReference>
<dbReference type="SMART" id="SM00382">
    <property type="entry name" value="AAA"/>
    <property type="match status" value="1"/>
</dbReference>
<dbReference type="PANTHER" id="PTHR24220">
    <property type="entry name" value="IMPORT ATP-BINDING PROTEIN"/>
    <property type="match status" value="1"/>
</dbReference>